<comment type="similarity">
    <text evidence="7">Belongs to the class I-like SAM-binding methyltransferase superfamily. C5-methyltransferase family.</text>
</comment>
<dbReference type="PROSITE" id="PS00094">
    <property type="entry name" value="C5_MTASE_1"/>
    <property type="match status" value="1"/>
</dbReference>
<dbReference type="PRINTS" id="PR00105">
    <property type="entry name" value="C5METTRFRASE"/>
</dbReference>
<name>A0A844BJZ1_9RHOB</name>
<sequence>MVSRPRHGLSLCAGGGGLDMGLMLAEPGYHTRCFVEWEDWPHAVLVAAQRAGYFAPAPIWTDLRSFDAKPFRGAFDIVLAGYPCQPFSAAGKRGGADDPRHLWPDVARVIGDCRPAWVFLENVPGHVTLGLETVLRELWGMGYTPAAGLFSAAEVGAPHQRLRIFILAHTDEPASRHRKLQPGGEQRLHPQGRGTGAGHHQLVDAKGDGRGEGRARPELWLGRDTTPARAGSAMADAGRAELEGQLGGEHHPHGWQVPDGHPALPGGAGLHPPGPGDHEAWRTILAARPDLAPALGFDDCLAWARRLAADPEGSRAAPAEPALRRMADGLAHRARALRLLGNGVHPLAAAHAWRSLAAAHGLGPVDLAADGCGSAPGADGFP</sequence>
<dbReference type="InterPro" id="IPR018117">
    <property type="entry name" value="C5_DNA_meth_AS"/>
</dbReference>
<comment type="caution">
    <text evidence="9">The sequence shown here is derived from an EMBL/GenBank/DDBJ whole genome shotgun (WGS) entry which is preliminary data.</text>
</comment>
<reference evidence="9 10" key="1">
    <citation type="submission" date="2019-11" db="EMBL/GenBank/DDBJ databases">
        <title>Draft Whole-Genome sequence of the marine photosynthetic bacterium Rhodovulum strictum DSM 11289.</title>
        <authorList>
            <person name="Kyndt J.A."/>
            <person name="Meyer T.E."/>
        </authorList>
    </citation>
    <scope>NUCLEOTIDE SEQUENCE [LARGE SCALE GENOMIC DNA]</scope>
    <source>
        <strain evidence="9 10">DSM 11289</strain>
    </source>
</reference>
<keyword evidence="2 7" id="KW-0489">Methyltransferase</keyword>
<dbReference type="InterPro" id="IPR029063">
    <property type="entry name" value="SAM-dependent_MTases_sf"/>
</dbReference>
<evidence type="ECO:0000256" key="8">
    <source>
        <dbReference type="SAM" id="MobiDB-lite"/>
    </source>
</evidence>
<dbReference type="GO" id="GO:0003886">
    <property type="term" value="F:DNA (cytosine-5-)-methyltransferase activity"/>
    <property type="evidence" value="ECO:0007669"/>
    <property type="project" value="UniProtKB-EC"/>
</dbReference>
<keyword evidence="5" id="KW-0680">Restriction system</keyword>
<dbReference type="EC" id="2.1.1.37" evidence="1"/>
<evidence type="ECO:0000256" key="2">
    <source>
        <dbReference type="ARBA" id="ARBA00022603"/>
    </source>
</evidence>
<evidence type="ECO:0000313" key="9">
    <source>
        <dbReference type="EMBL" id="MRH21905.1"/>
    </source>
</evidence>
<comment type="catalytic activity">
    <reaction evidence="6">
        <text>a 2'-deoxycytidine in DNA + S-adenosyl-L-methionine = a 5-methyl-2'-deoxycytidine in DNA + S-adenosyl-L-homocysteine + H(+)</text>
        <dbReference type="Rhea" id="RHEA:13681"/>
        <dbReference type="Rhea" id="RHEA-COMP:11369"/>
        <dbReference type="Rhea" id="RHEA-COMP:11370"/>
        <dbReference type="ChEBI" id="CHEBI:15378"/>
        <dbReference type="ChEBI" id="CHEBI:57856"/>
        <dbReference type="ChEBI" id="CHEBI:59789"/>
        <dbReference type="ChEBI" id="CHEBI:85452"/>
        <dbReference type="ChEBI" id="CHEBI:85454"/>
        <dbReference type="EC" id="2.1.1.37"/>
    </reaction>
</comment>
<evidence type="ECO:0000256" key="6">
    <source>
        <dbReference type="ARBA" id="ARBA00047422"/>
    </source>
</evidence>
<dbReference type="PANTHER" id="PTHR46098:SF1">
    <property type="entry name" value="TRNA (CYTOSINE(38)-C(5))-METHYLTRANSFERASE"/>
    <property type="match status" value="1"/>
</dbReference>
<dbReference type="SUPFAM" id="SSF53335">
    <property type="entry name" value="S-adenosyl-L-methionine-dependent methyltransferases"/>
    <property type="match status" value="1"/>
</dbReference>
<keyword evidence="3 7" id="KW-0808">Transferase</keyword>
<feature type="compositionally biased region" description="Basic and acidic residues" evidence="8">
    <location>
        <begin position="201"/>
        <end position="217"/>
    </location>
</feature>
<dbReference type="OrthoDB" id="9813719at2"/>
<dbReference type="GO" id="GO:0032259">
    <property type="term" value="P:methylation"/>
    <property type="evidence" value="ECO:0007669"/>
    <property type="project" value="UniProtKB-KW"/>
</dbReference>
<keyword evidence="4 7" id="KW-0949">S-adenosyl-L-methionine</keyword>
<dbReference type="Proteomes" id="UP000466730">
    <property type="component" value="Unassembled WGS sequence"/>
</dbReference>
<gene>
    <name evidence="9" type="ORF">GH815_12960</name>
</gene>
<dbReference type="PANTHER" id="PTHR46098">
    <property type="entry name" value="TRNA (CYTOSINE(38)-C(5))-METHYLTRANSFERASE"/>
    <property type="match status" value="1"/>
</dbReference>
<protein>
    <recommendedName>
        <fullName evidence="1">DNA (cytosine-5-)-methyltransferase</fullName>
        <ecNumber evidence="1">2.1.1.37</ecNumber>
    </recommendedName>
</protein>
<dbReference type="InterPro" id="IPR001525">
    <property type="entry name" value="C5_MeTfrase"/>
</dbReference>
<organism evidence="9 10">
    <name type="scientific">Rhodovulum strictum</name>
    <dbReference type="NCBI Taxonomy" id="58314"/>
    <lineage>
        <taxon>Bacteria</taxon>
        <taxon>Pseudomonadati</taxon>
        <taxon>Pseudomonadota</taxon>
        <taxon>Alphaproteobacteria</taxon>
        <taxon>Rhodobacterales</taxon>
        <taxon>Paracoccaceae</taxon>
        <taxon>Rhodovulum</taxon>
    </lineage>
</organism>
<dbReference type="Gene3D" id="3.40.50.150">
    <property type="entry name" value="Vaccinia Virus protein VP39"/>
    <property type="match status" value="1"/>
</dbReference>
<evidence type="ECO:0000256" key="5">
    <source>
        <dbReference type="ARBA" id="ARBA00022747"/>
    </source>
</evidence>
<evidence type="ECO:0000313" key="10">
    <source>
        <dbReference type="Proteomes" id="UP000466730"/>
    </source>
</evidence>
<evidence type="ECO:0000256" key="7">
    <source>
        <dbReference type="PROSITE-ProRule" id="PRU01016"/>
    </source>
</evidence>
<dbReference type="Pfam" id="PF00145">
    <property type="entry name" value="DNA_methylase"/>
    <property type="match status" value="1"/>
</dbReference>
<dbReference type="GO" id="GO:0009307">
    <property type="term" value="P:DNA restriction-modification system"/>
    <property type="evidence" value="ECO:0007669"/>
    <property type="project" value="UniProtKB-KW"/>
</dbReference>
<feature type="region of interest" description="Disordered" evidence="8">
    <location>
        <begin position="173"/>
        <end position="236"/>
    </location>
</feature>
<dbReference type="EMBL" id="WJPO01000021">
    <property type="protein sequence ID" value="MRH21905.1"/>
    <property type="molecule type" value="Genomic_DNA"/>
</dbReference>
<evidence type="ECO:0000256" key="1">
    <source>
        <dbReference type="ARBA" id="ARBA00011975"/>
    </source>
</evidence>
<dbReference type="AlphaFoldDB" id="A0A844BJZ1"/>
<keyword evidence="10" id="KW-1185">Reference proteome</keyword>
<evidence type="ECO:0000256" key="4">
    <source>
        <dbReference type="ARBA" id="ARBA00022691"/>
    </source>
</evidence>
<dbReference type="InterPro" id="IPR050750">
    <property type="entry name" value="C5-MTase"/>
</dbReference>
<dbReference type="PROSITE" id="PS51679">
    <property type="entry name" value="SAM_MT_C5"/>
    <property type="match status" value="1"/>
</dbReference>
<feature type="active site" evidence="7">
    <location>
        <position position="84"/>
    </location>
</feature>
<proteinExistence type="inferred from homology"/>
<accession>A0A844BJZ1</accession>
<evidence type="ECO:0000256" key="3">
    <source>
        <dbReference type="ARBA" id="ARBA00022679"/>
    </source>
</evidence>